<name>A0A131YS17_RHIAP</name>
<feature type="chain" id="PRO_5007285972" evidence="1">
    <location>
        <begin position="23"/>
        <end position="111"/>
    </location>
</feature>
<accession>A0A131YS17</accession>
<evidence type="ECO:0000313" key="2">
    <source>
        <dbReference type="EMBL" id="JAP81335.1"/>
    </source>
</evidence>
<sequence>MRIMMTGWISLAFLVAIAYVSGNALPRGCNPVTSSSFGKTSRSTLDRFCEQLDEDAHPNFRWIGLNLKLPNCTLCCAGKSTAGPNIYYNVSTLPPGLCTALKKAQAARKKN</sequence>
<protein>
    <submittedName>
        <fullName evidence="2">Tick salivary protein-SALP15</fullName>
    </submittedName>
</protein>
<organism evidence="2">
    <name type="scientific">Rhipicephalus appendiculatus</name>
    <name type="common">Brown ear tick</name>
    <dbReference type="NCBI Taxonomy" id="34631"/>
    <lineage>
        <taxon>Eukaryota</taxon>
        <taxon>Metazoa</taxon>
        <taxon>Ecdysozoa</taxon>
        <taxon>Arthropoda</taxon>
        <taxon>Chelicerata</taxon>
        <taxon>Arachnida</taxon>
        <taxon>Acari</taxon>
        <taxon>Parasitiformes</taxon>
        <taxon>Ixodida</taxon>
        <taxon>Ixodoidea</taxon>
        <taxon>Ixodidae</taxon>
        <taxon>Rhipicephalinae</taxon>
        <taxon>Rhipicephalus</taxon>
        <taxon>Rhipicephalus</taxon>
    </lineage>
</organism>
<dbReference type="AlphaFoldDB" id="A0A131YS17"/>
<reference evidence="2" key="1">
    <citation type="journal article" date="2016" name="Ticks Tick Borne Dis.">
        <title>De novo assembly and annotation of the salivary gland transcriptome of Rhipicephalus appendiculatus male and female ticks during blood feeding.</title>
        <authorList>
            <person name="de Castro M.H."/>
            <person name="de Klerk D."/>
            <person name="Pienaar R."/>
            <person name="Latif A.A."/>
            <person name="Rees D.J."/>
            <person name="Mans B.J."/>
        </authorList>
    </citation>
    <scope>NUCLEOTIDE SEQUENCE</scope>
    <source>
        <tissue evidence="2">Salivary glands</tissue>
    </source>
</reference>
<keyword evidence="1" id="KW-0732">Signal</keyword>
<dbReference type="EMBL" id="GEDV01007222">
    <property type="protein sequence ID" value="JAP81335.1"/>
    <property type="molecule type" value="Transcribed_RNA"/>
</dbReference>
<proteinExistence type="predicted"/>
<feature type="signal peptide" evidence="1">
    <location>
        <begin position="1"/>
        <end position="22"/>
    </location>
</feature>
<evidence type="ECO:0000256" key="1">
    <source>
        <dbReference type="SAM" id="SignalP"/>
    </source>
</evidence>